<feature type="binding site" evidence="11">
    <location>
        <position position="234"/>
    </location>
    <ligand>
        <name>CTP</name>
        <dbReference type="ChEBI" id="CHEBI:37563"/>
        <note>allosteric inhibitor</note>
    </ligand>
</feature>
<keyword evidence="4 11" id="KW-0479">Metal-binding</keyword>
<comment type="caution">
    <text evidence="15">The sequence shown here is derived from an EMBL/GenBank/DDBJ whole genome shotgun (WGS) entry which is preliminary data.</text>
</comment>
<dbReference type="OrthoDB" id="9801107at2"/>
<protein>
    <recommendedName>
        <fullName evidence="11">CTP synthase</fullName>
        <ecNumber evidence="11">6.3.4.2</ecNumber>
    </recommendedName>
    <alternativeName>
        <fullName evidence="11">Cytidine 5'-triphosphate synthase</fullName>
    </alternativeName>
    <alternativeName>
        <fullName evidence="11">Cytidine triphosphate synthetase</fullName>
        <shortName evidence="11">CTP synthetase</shortName>
        <shortName evidence="11">CTPS</shortName>
    </alternativeName>
    <alternativeName>
        <fullName evidence="11">UTP--ammonia ligase</fullName>
    </alternativeName>
</protein>
<evidence type="ECO:0000256" key="1">
    <source>
        <dbReference type="ARBA" id="ARBA00005171"/>
    </source>
</evidence>
<evidence type="ECO:0000313" key="16">
    <source>
        <dbReference type="Proteomes" id="UP000248333"/>
    </source>
</evidence>
<feature type="region of interest" description="Amidoligase domain" evidence="11">
    <location>
        <begin position="1"/>
        <end position="277"/>
    </location>
</feature>
<dbReference type="PANTHER" id="PTHR11550">
    <property type="entry name" value="CTP SYNTHASE"/>
    <property type="match status" value="1"/>
</dbReference>
<feature type="compositionally biased region" description="Low complexity" evidence="12">
    <location>
        <begin position="573"/>
        <end position="584"/>
    </location>
</feature>
<dbReference type="EC" id="6.3.4.2" evidence="11"/>
<dbReference type="GO" id="GO:0005524">
    <property type="term" value="F:ATP binding"/>
    <property type="evidence" value="ECO:0007669"/>
    <property type="project" value="UniProtKB-KW"/>
</dbReference>
<sequence length="584" mass="62724">MAPSARTTRHIFVTGGVASSLGKGLTASSLGNLLTARGLRVVMQKLDPYLNVDPGTMNPFQHGEVFVTEDGAETDLDVGHYERFLDRALSGKANVTTGQIYSDVIAKERRGEYLGDTVQVIPHITNEIKSRILAMADPDEDGQLPDVVITEVGGTVGDIESLPFLEAIRQVRHDLGRDNCFYLHVSLVPYLAPSGELKTKPTQHSVAQLRNIGIQPDAIVLRCDREIPVKLKEKLSLYCDVDAEAVVAAPDAPSIYDIPKVLHREGLDAYVVRRLGLSFRDVDWASWDDLLERVHRPRHTVTVAVVGKYVDLPDAYLSVSEAIRAAGFGHRARVQLRWVPSDECVTPAGAAAALAGVDGILIPGGFGVRGIEGKIGTARYARENGIPLLGLCLGLQCMTIDVARHLAGLDGANSLEFDEQAAHPVIATMADQEDIVAGKGDLGGTMRLGAYPAALTAGSIVAEAYGSTEISERHRHRYEVNNAYRDALSKAGLHISGTSPDGRLVEFIELDRGLHPFFVATQAHPELKSRPTRPHPLFASFVKAAVAYSQADQLPVDLDAAAAEAPSTRKAARNGAATKAASAS</sequence>
<evidence type="ECO:0000256" key="6">
    <source>
        <dbReference type="ARBA" id="ARBA00022840"/>
    </source>
</evidence>
<dbReference type="Pfam" id="PF00117">
    <property type="entry name" value="GATase"/>
    <property type="match status" value="1"/>
</dbReference>
<dbReference type="NCBIfam" id="NF003792">
    <property type="entry name" value="PRK05380.1"/>
    <property type="match status" value="1"/>
</dbReference>
<dbReference type="Gene3D" id="3.40.50.880">
    <property type="match status" value="1"/>
</dbReference>
<dbReference type="EMBL" id="PYBV01000055">
    <property type="protein sequence ID" value="PYC64297.1"/>
    <property type="molecule type" value="Genomic_DNA"/>
</dbReference>
<comment type="pathway">
    <text evidence="1 11">Pyrimidine metabolism; CTP biosynthesis via de novo pathway; CTP from UDP: step 2/2.</text>
</comment>
<evidence type="ECO:0000256" key="10">
    <source>
        <dbReference type="ARBA" id="ARBA00047781"/>
    </source>
</evidence>
<feature type="binding site" evidence="11">
    <location>
        <position position="252"/>
    </location>
    <ligand>
        <name>ATP</name>
        <dbReference type="ChEBI" id="CHEBI:30616"/>
    </ligand>
</feature>
<evidence type="ECO:0000259" key="13">
    <source>
        <dbReference type="Pfam" id="PF00117"/>
    </source>
</evidence>
<dbReference type="Pfam" id="PF06418">
    <property type="entry name" value="CTP_synth_N"/>
    <property type="match status" value="1"/>
</dbReference>
<dbReference type="FunFam" id="3.40.50.300:FF:000009">
    <property type="entry name" value="CTP synthase"/>
    <property type="match status" value="1"/>
</dbReference>
<keyword evidence="5 11" id="KW-0547">Nucleotide-binding</keyword>
<dbReference type="Proteomes" id="UP000248333">
    <property type="component" value="Unassembled WGS sequence"/>
</dbReference>
<evidence type="ECO:0000256" key="4">
    <source>
        <dbReference type="ARBA" id="ARBA00022723"/>
    </source>
</evidence>
<dbReference type="FunFam" id="3.40.50.880:FF:000002">
    <property type="entry name" value="CTP synthase"/>
    <property type="match status" value="1"/>
</dbReference>
<comment type="activity regulation">
    <text evidence="11">Allosterically activated by GTP, when glutamine is the substrate; GTP has no effect on the reaction when ammonia is the substrate. The allosteric effector GTP functions by stabilizing the protein conformation that binds the tetrahedral intermediate(s) formed during glutamine hydrolysis. Inhibited by the product CTP, via allosteric rather than competitive inhibition.</text>
</comment>
<name>A0A318NAS1_9ACTN</name>
<feature type="binding site" evidence="11">
    <location>
        <position position="19"/>
    </location>
    <ligand>
        <name>UTP</name>
        <dbReference type="ChEBI" id="CHEBI:46398"/>
    </ligand>
</feature>
<keyword evidence="8 11" id="KW-0315">Glutamine amidotransferase</keyword>
<feature type="binding site" evidence="11">
    <location>
        <position position="416"/>
    </location>
    <ligand>
        <name>L-glutamine</name>
        <dbReference type="ChEBI" id="CHEBI:58359"/>
    </ligand>
</feature>
<evidence type="ECO:0000256" key="5">
    <source>
        <dbReference type="ARBA" id="ARBA00022741"/>
    </source>
</evidence>
<feature type="binding site" evidence="11">
    <location>
        <begin position="158"/>
        <end position="160"/>
    </location>
    <ligand>
        <name>CTP</name>
        <dbReference type="ChEBI" id="CHEBI:37563"/>
        <note>allosteric inhibitor</note>
    </ligand>
</feature>
<reference evidence="15 16" key="1">
    <citation type="submission" date="2018-03" db="EMBL/GenBank/DDBJ databases">
        <title>Bioinformatic expansion and discovery of thiopeptide antibiotics.</title>
        <authorList>
            <person name="Schwalen C.J."/>
            <person name="Hudson G.A."/>
            <person name="Mitchell D.A."/>
        </authorList>
    </citation>
    <scope>NUCLEOTIDE SEQUENCE [LARGE SCALE GENOMIC DNA]</scope>
    <source>
        <strain evidence="15 16">NRRL 8041</strain>
    </source>
</reference>
<dbReference type="PANTHER" id="PTHR11550:SF0">
    <property type="entry name" value="CTP SYNTHASE-RELATED"/>
    <property type="match status" value="1"/>
</dbReference>
<dbReference type="GO" id="GO:0019856">
    <property type="term" value="P:pyrimidine nucleobase biosynthetic process"/>
    <property type="evidence" value="ECO:0007669"/>
    <property type="project" value="TreeGrafter"/>
</dbReference>
<feature type="binding site" evidence="11">
    <location>
        <begin position="20"/>
        <end position="25"/>
    </location>
    <ligand>
        <name>ATP</name>
        <dbReference type="ChEBI" id="CHEBI:30616"/>
    </ligand>
</feature>
<dbReference type="GO" id="GO:0046872">
    <property type="term" value="F:metal ion binding"/>
    <property type="evidence" value="ECO:0007669"/>
    <property type="project" value="UniProtKB-KW"/>
</dbReference>
<feature type="binding site" evidence="11">
    <location>
        <begin position="393"/>
        <end position="396"/>
    </location>
    <ligand>
        <name>L-glutamine</name>
        <dbReference type="ChEBI" id="CHEBI:58359"/>
    </ligand>
</feature>
<feature type="active site" evidence="11">
    <location>
        <position position="524"/>
    </location>
</feature>
<dbReference type="GO" id="GO:0044210">
    <property type="term" value="P:'de novo' CTP biosynthetic process"/>
    <property type="evidence" value="ECO:0007669"/>
    <property type="project" value="UniProtKB-UniRule"/>
</dbReference>
<evidence type="ECO:0000313" key="15">
    <source>
        <dbReference type="EMBL" id="PYC64297.1"/>
    </source>
</evidence>
<dbReference type="NCBIfam" id="TIGR00337">
    <property type="entry name" value="PyrG"/>
    <property type="match status" value="1"/>
</dbReference>
<comment type="caution">
    <text evidence="11">Lacks conserved residue(s) required for the propagation of feature annotation.</text>
</comment>
<feature type="domain" description="Glutamine amidotransferase" evidence="13">
    <location>
        <begin position="312"/>
        <end position="543"/>
    </location>
</feature>
<dbReference type="InterPro" id="IPR027417">
    <property type="entry name" value="P-loop_NTPase"/>
</dbReference>
<evidence type="ECO:0000256" key="7">
    <source>
        <dbReference type="ARBA" id="ARBA00022842"/>
    </source>
</evidence>
<comment type="catalytic activity">
    <reaction evidence="11">
        <text>L-glutamine + H2O = L-glutamate + NH4(+)</text>
        <dbReference type="Rhea" id="RHEA:15889"/>
        <dbReference type="ChEBI" id="CHEBI:15377"/>
        <dbReference type="ChEBI" id="CHEBI:28938"/>
        <dbReference type="ChEBI" id="CHEBI:29985"/>
        <dbReference type="ChEBI" id="CHEBI:58359"/>
    </reaction>
</comment>
<evidence type="ECO:0000256" key="11">
    <source>
        <dbReference type="HAMAP-Rule" id="MF_01227"/>
    </source>
</evidence>
<evidence type="ECO:0000256" key="3">
    <source>
        <dbReference type="ARBA" id="ARBA00022598"/>
    </source>
</evidence>
<comment type="catalytic activity">
    <reaction evidence="10 11">
        <text>UTP + L-glutamine + ATP + H2O = CTP + L-glutamate + ADP + phosphate + 2 H(+)</text>
        <dbReference type="Rhea" id="RHEA:26426"/>
        <dbReference type="ChEBI" id="CHEBI:15377"/>
        <dbReference type="ChEBI" id="CHEBI:15378"/>
        <dbReference type="ChEBI" id="CHEBI:29985"/>
        <dbReference type="ChEBI" id="CHEBI:30616"/>
        <dbReference type="ChEBI" id="CHEBI:37563"/>
        <dbReference type="ChEBI" id="CHEBI:43474"/>
        <dbReference type="ChEBI" id="CHEBI:46398"/>
        <dbReference type="ChEBI" id="CHEBI:58359"/>
        <dbReference type="ChEBI" id="CHEBI:456216"/>
        <dbReference type="EC" id="6.3.4.2"/>
    </reaction>
</comment>
<dbReference type="GO" id="GO:0042802">
    <property type="term" value="F:identical protein binding"/>
    <property type="evidence" value="ECO:0007669"/>
    <property type="project" value="TreeGrafter"/>
</dbReference>
<feature type="active site" evidence="11">
    <location>
        <position position="526"/>
    </location>
</feature>
<feature type="binding site" evidence="11">
    <location>
        <position position="77"/>
    </location>
    <ligand>
        <name>ATP</name>
        <dbReference type="ChEBI" id="CHEBI:30616"/>
    </ligand>
</feature>
<dbReference type="CDD" id="cd03113">
    <property type="entry name" value="CTPS_N"/>
    <property type="match status" value="1"/>
</dbReference>
<evidence type="ECO:0000256" key="2">
    <source>
        <dbReference type="ARBA" id="ARBA00007533"/>
    </source>
</evidence>
<dbReference type="SUPFAM" id="SSF52540">
    <property type="entry name" value="P-loop containing nucleoside triphosphate hydrolases"/>
    <property type="match status" value="1"/>
</dbReference>
<evidence type="ECO:0000259" key="14">
    <source>
        <dbReference type="Pfam" id="PF06418"/>
    </source>
</evidence>
<feature type="binding site" evidence="11">
    <location>
        <position position="77"/>
    </location>
    <ligand>
        <name>Mg(2+)</name>
        <dbReference type="ChEBI" id="CHEBI:18420"/>
    </ligand>
</feature>
<organism evidence="15 16">
    <name type="scientific">Micromonospora arborensis</name>
    <dbReference type="NCBI Taxonomy" id="2116518"/>
    <lineage>
        <taxon>Bacteria</taxon>
        <taxon>Bacillati</taxon>
        <taxon>Actinomycetota</taxon>
        <taxon>Actinomycetes</taxon>
        <taxon>Micromonosporales</taxon>
        <taxon>Micromonosporaceae</taxon>
        <taxon>Micromonospora</taxon>
    </lineage>
</organism>
<dbReference type="SUPFAM" id="SSF52317">
    <property type="entry name" value="Class I glutamine amidotransferase-like"/>
    <property type="match status" value="1"/>
</dbReference>
<comment type="miscellaneous">
    <text evidence="11">CTPSs have evolved a hybrid strategy for distinguishing between UTP and CTP. The overlapping regions of the product feedback inhibitory and substrate sites recognize a common feature in both compounds, the triphosphate moiety. To differentiate isosteric substrate and product pyrimidine rings, an additional pocket far from the expected kinase/ligase catalytic site, specifically recognizes the cytosine and ribose portions of the product inhibitor.</text>
</comment>
<feature type="active site" description="Nucleophile; for glutamine hydrolysis" evidence="11">
    <location>
        <position position="392"/>
    </location>
</feature>
<feature type="region of interest" description="Disordered" evidence="12">
    <location>
        <begin position="564"/>
        <end position="584"/>
    </location>
</feature>
<keyword evidence="3 11" id="KW-0436">Ligase</keyword>
<dbReference type="InterPro" id="IPR004468">
    <property type="entry name" value="CTP_synthase"/>
</dbReference>
<feature type="domain" description="CTP synthase N-terminal" evidence="14">
    <location>
        <begin position="9"/>
        <end position="277"/>
    </location>
</feature>
<dbReference type="UniPathway" id="UPA00159">
    <property type="reaction ID" value="UER00277"/>
</dbReference>
<feature type="binding site" evidence="11">
    <location>
        <position position="151"/>
    </location>
    <ligand>
        <name>Mg(2+)</name>
        <dbReference type="ChEBI" id="CHEBI:18420"/>
    </ligand>
</feature>
<keyword evidence="6 11" id="KW-0067">ATP-binding</keyword>
<feature type="binding site" evidence="11">
    <location>
        <position position="477"/>
    </location>
    <ligand>
        <name>L-glutamine</name>
        <dbReference type="ChEBI" id="CHEBI:58359"/>
    </ligand>
</feature>
<comment type="function">
    <text evidence="11">Catalyzes the ATP-dependent amination of UTP to CTP with either L-glutamine or ammonia as the source of nitrogen. Regulates intracellular CTP levels through interactions with the four ribonucleotide triphosphates.</text>
</comment>
<comment type="similarity">
    <text evidence="2 11">Belongs to the CTP synthase family.</text>
</comment>
<feature type="binding site" evidence="11">
    <location>
        <begin position="198"/>
        <end position="203"/>
    </location>
    <ligand>
        <name>UTP</name>
        <dbReference type="ChEBI" id="CHEBI:46398"/>
    </ligand>
</feature>
<feature type="binding site" evidence="11">
    <location>
        <begin position="198"/>
        <end position="203"/>
    </location>
    <ligand>
        <name>CTP</name>
        <dbReference type="ChEBI" id="CHEBI:37563"/>
        <note>allosteric inhibitor</note>
    </ligand>
</feature>
<accession>A0A318NAS1</accession>
<dbReference type="InterPro" id="IPR029062">
    <property type="entry name" value="Class_I_gatase-like"/>
</dbReference>
<dbReference type="GO" id="GO:0097268">
    <property type="term" value="C:cytoophidium"/>
    <property type="evidence" value="ECO:0007669"/>
    <property type="project" value="UniProtKB-ARBA"/>
</dbReference>
<comment type="catalytic activity">
    <reaction evidence="11">
        <text>UTP + NH4(+) + ATP = CTP + ADP + phosphate + 2 H(+)</text>
        <dbReference type="Rhea" id="RHEA:16597"/>
        <dbReference type="ChEBI" id="CHEBI:15378"/>
        <dbReference type="ChEBI" id="CHEBI:28938"/>
        <dbReference type="ChEBI" id="CHEBI:30616"/>
        <dbReference type="ChEBI" id="CHEBI:37563"/>
        <dbReference type="ChEBI" id="CHEBI:43474"/>
        <dbReference type="ChEBI" id="CHEBI:46398"/>
        <dbReference type="ChEBI" id="CHEBI:456216"/>
    </reaction>
</comment>
<dbReference type="PROSITE" id="PS51273">
    <property type="entry name" value="GATASE_TYPE_1"/>
    <property type="match status" value="1"/>
</dbReference>
<keyword evidence="9 11" id="KW-0665">Pyrimidine biosynthesis</keyword>
<dbReference type="CDD" id="cd01746">
    <property type="entry name" value="GATase1_CTP_Synthase"/>
    <property type="match status" value="1"/>
</dbReference>
<dbReference type="AlphaFoldDB" id="A0A318NAS1"/>
<dbReference type="RefSeq" id="WP_110567936.1">
    <property type="nucleotide sequence ID" value="NZ_PYBV01000055.1"/>
</dbReference>
<dbReference type="GO" id="GO:0005829">
    <property type="term" value="C:cytosol"/>
    <property type="evidence" value="ECO:0007669"/>
    <property type="project" value="TreeGrafter"/>
</dbReference>
<keyword evidence="16" id="KW-1185">Reference proteome</keyword>
<keyword evidence="7 11" id="KW-0460">Magnesium</keyword>
<comment type="subunit">
    <text evidence="11">Homotetramer.</text>
</comment>
<dbReference type="GO" id="GO:0003883">
    <property type="term" value="F:CTP synthase activity"/>
    <property type="evidence" value="ECO:0007669"/>
    <property type="project" value="UniProtKB-UniRule"/>
</dbReference>
<proteinExistence type="inferred from homology"/>
<dbReference type="HAMAP" id="MF_01227">
    <property type="entry name" value="PyrG"/>
    <property type="match status" value="1"/>
</dbReference>
<dbReference type="InterPro" id="IPR033828">
    <property type="entry name" value="GATase1_CTP_Synthase"/>
</dbReference>
<dbReference type="GO" id="GO:0004359">
    <property type="term" value="F:glutaminase activity"/>
    <property type="evidence" value="ECO:0007669"/>
    <property type="project" value="RHEA"/>
</dbReference>
<evidence type="ECO:0000256" key="12">
    <source>
        <dbReference type="SAM" id="MobiDB-lite"/>
    </source>
</evidence>
<gene>
    <name evidence="11" type="primary">pyrG</name>
    <name evidence="15" type="ORF">C7C45_30535</name>
</gene>
<dbReference type="InterPro" id="IPR017456">
    <property type="entry name" value="CTP_synthase_N"/>
</dbReference>
<dbReference type="InterPro" id="IPR017926">
    <property type="entry name" value="GATASE"/>
</dbReference>
<feature type="binding site" evidence="11">
    <location>
        <position position="234"/>
    </location>
    <ligand>
        <name>UTP</name>
        <dbReference type="ChEBI" id="CHEBI:46398"/>
    </ligand>
</feature>
<evidence type="ECO:0000256" key="9">
    <source>
        <dbReference type="ARBA" id="ARBA00022975"/>
    </source>
</evidence>
<feature type="binding site" evidence="11">
    <location>
        <position position="365"/>
    </location>
    <ligand>
        <name>L-glutamine</name>
        <dbReference type="ChEBI" id="CHEBI:58359"/>
    </ligand>
</feature>
<evidence type="ECO:0000256" key="8">
    <source>
        <dbReference type="ARBA" id="ARBA00022962"/>
    </source>
</evidence>
<feature type="binding site" evidence="11">
    <location>
        <position position="19"/>
    </location>
    <ligand>
        <name>CTP</name>
        <dbReference type="ChEBI" id="CHEBI:37563"/>
        <note>allosteric inhibitor</note>
    </ligand>
</feature>
<dbReference type="Gene3D" id="3.40.50.300">
    <property type="entry name" value="P-loop containing nucleotide triphosphate hydrolases"/>
    <property type="match status" value="1"/>
</dbReference>